<dbReference type="AlphaFoldDB" id="A0AAN7NWD4"/>
<keyword evidence="3" id="KW-1185">Reference proteome</keyword>
<organism evidence="2 3">
    <name type="scientific">Mycteria americana</name>
    <name type="common">Wood stork</name>
    <dbReference type="NCBI Taxonomy" id="33587"/>
    <lineage>
        <taxon>Eukaryota</taxon>
        <taxon>Metazoa</taxon>
        <taxon>Chordata</taxon>
        <taxon>Craniata</taxon>
        <taxon>Vertebrata</taxon>
        <taxon>Euteleostomi</taxon>
        <taxon>Archelosauria</taxon>
        <taxon>Archosauria</taxon>
        <taxon>Dinosauria</taxon>
        <taxon>Saurischia</taxon>
        <taxon>Theropoda</taxon>
        <taxon>Coelurosauria</taxon>
        <taxon>Aves</taxon>
        <taxon>Neognathae</taxon>
        <taxon>Neoaves</taxon>
        <taxon>Aequornithes</taxon>
        <taxon>Ciconiiformes</taxon>
        <taxon>Ciconiidae</taxon>
        <taxon>Mycteria</taxon>
    </lineage>
</organism>
<dbReference type="EMBL" id="JAUNZN010000001">
    <property type="protein sequence ID" value="KAK4832091.1"/>
    <property type="molecule type" value="Genomic_DNA"/>
</dbReference>
<proteinExistence type="predicted"/>
<feature type="region of interest" description="Disordered" evidence="1">
    <location>
        <begin position="119"/>
        <end position="141"/>
    </location>
</feature>
<name>A0AAN7NWD4_MYCAM</name>
<dbReference type="PANTHER" id="PTHR33332">
    <property type="entry name" value="REVERSE TRANSCRIPTASE DOMAIN-CONTAINING PROTEIN"/>
    <property type="match status" value="1"/>
</dbReference>
<sequence>MLKPMVRQAVPLQSTEVHSGADIHLQSVEDPMLEQESILGPILFSIFINDLDDGTEYTLSKFAGNTKLEGMPDTPEGCVAIQGDLNSLEKWAHRNLMKFIKENCKVLHLGGITPATRTGWGQEGLKATSQKNPWDSWWTPS</sequence>
<feature type="compositionally biased region" description="Polar residues" evidence="1">
    <location>
        <begin position="127"/>
        <end position="141"/>
    </location>
</feature>
<evidence type="ECO:0000313" key="3">
    <source>
        <dbReference type="Proteomes" id="UP001333110"/>
    </source>
</evidence>
<dbReference type="Proteomes" id="UP001333110">
    <property type="component" value="Unassembled WGS sequence"/>
</dbReference>
<protein>
    <recommendedName>
        <fullName evidence="4">Rna-directed dna polymerase from mobile element jockey-like</fullName>
    </recommendedName>
</protein>
<evidence type="ECO:0000256" key="1">
    <source>
        <dbReference type="SAM" id="MobiDB-lite"/>
    </source>
</evidence>
<accession>A0AAN7NWD4</accession>
<evidence type="ECO:0008006" key="4">
    <source>
        <dbReference type="Google" id="ProtNLM"/>
    </source>
</evidence>
<gene>
    <name evidence="2" type="ORF">QYF61_020706</name>
</gene>
<comment type="caution">
    <text evidence="2">The sequence shown here is derived from an EMBL/GenBank/DDBJ whole genome shotgun (WGS) entry which is preliminary data.</text>
</comment>
<evidence type="ECO:0000313" key="2">
    <source>
        <dbReference type="EMBL" id="KAK4832091.1"/>
    </source>
</evidence>
<reference evidence="2 3" key="1">
    <citation type="journal article" date="2023" name="J. Hered.">
        <title>Chromosome-level genome of the wood stork (Mycteria americana) provides insight into avian chromosome evolution.</title>
        <authorList>
            <person name="Flamio R. Jr."/>
            <person name="Ramstad K.M."/>
        </authorList>
    </citation>
    <scope>NUCLEOTIDE SEQUENCE [LARGE SCALE GENOMIC DNA]</scope>
    <source>
        <strain evidence="2">JAX WOST 10</strain>
    </source>
</reference>